<dbReference type="PANTHER" id="PTHR22028">
    <property type="entry name" value="SFI1 SPINDLE BODY DOMAIN-CONTAINING PROTEIN-RELATED"/>
    <property type="match status" value="1"/>
</dbReference>
<accession>A0A7E5VW14</accession>
<dbReference type="KEGG" id="tnl:113497246"/>
<gene>
    <name evidence="4" type="primary">LOC113497246</name>
</gene>
<evidence type="ECO:0000256" key="2">
    <source>
        <dbReference type="SAM" id="MobiDB-lite"/>
    </source>
</evidence>
<dbReference type="RefSeq" id="XP_026732518.1">
    <property type="nucleotide sequence ID" value="XM_026876717.1"/>
</dbReference>
<keyword evidence="3" id="KW-1185">Reference proteome</keyword>
<evidence type="ECO:0000313" key="3">
    <source>
        <dbReference type="Proteomes" id="UP000322000"/>
    </source>
</evidence>
<feature type="compositionally biased region" description="Low complexity" evidence="2">
    <location>
        <begin position="49"/>
        <end position="59"/>
    </location>
</feature>
<dbReference type="InParanoid" id="A0A7E5VW14"/>
<name>A0A7E5VW14_TRINI</name>
<evidence type="ECO:0000313" key="4">
    <source>
        <dbReference type="RefSeq" id="XP_026732518.1"/>
    </source>
</evidence>
<proteinExistence type="predicted"/>
<evidence type="ECO:0000256" key="1">
    <source>
        <dbReference type="SAM" id="Coils"/>
    </source>
</evidence>
<dbReference type="OrthoDB" id="6256972at2759"/>
<organism evidence="3 4">
    <name type="scientific">Trichoplusia ni</name>
    <name type="common">Cabbage looper</name>
    <dbReference type="NCBI Taxonomy" id="7111"/>
    <lineage>
        <taxon>Eukaryota</taxon>
        <taxon>Metazoa</taxon>
        <taxon>Ecdysozoa</taxon>
        <taxon>Arthropoda</taxon>
        <taxon>Hexapoda</taxon>
        <taxon>Insecta</taxon>
        <taxon>Pterygota</taxon>
        <taxon>Neoptera</taxon>
        <taxon>Endopterygota</taxon>
        <taxon>Lepidoptera</taxon>
        <taxon>Glossata</taxon>
        <taxon>Ditrysia</taxon>
        <taxon>Noctuoidea</taxon>
        <taxon>Noctuidae</taxon>
        <taxon>Plusiinae</taxon>
        <taxon>Trichoplusia</taxon>
    </lineage>
</organism>
<protein>
    <submittedName>
        <fullName evidence="4">Trichohyalin</fullName>
    </submittedName>
</protein>
<feature type="coiled-coil region" evidence="1">
    <location>
        <begin position="463"/>
        <end position="527"/>
    </location>
</feature>
<sequence length="723" mass="87152">MENILNKDIFNERDLEKLSPDYKPLDVVLRMQTRRTIAKDTHNHGILKNSNSSRRSVRKSNNYNNINKEIAKLRHEFDDINLKNRITLKSLSTLKLKSSIYDKNLIFDESLIINEIEESIFLDEIPQDQELEIRNDDEFKIKSKVKPIKPIKTHRETQGHKSSKQANNRLLDLNKDINENNEDIFRVECTNKFLNYRNIDKNDEPEEHSRDNVLHQRDTVEPICEAPKLIREETNDLPQLLTMMALSAKPSKIEDVIVETEVKDAESFNHDEHCENDDKNADCTSARSEGMDDILRITPIRVQIDDKETYLMKKFVNKWKSYVENRKKYVSERRQETLNHFFDKIAKKKMDITQSTEPQNKAKLQARDYNTYQHRYRIQKHIIALQKAKLEEQNRVIEELKYNKIVEASRLSMDAMKEQVRKAYYELDRQLKPKIKCLTNELNIHELEEPNLVLHCLKVPQFLQRMEKRAREREEKHSMIRERRRQMEEERIRLKQQAELAKAEMDKEEKMRRIQELRDKRRKEKIETIRKKQWASRLRALIVMADLHYEKSLKAKYGIRPFRILIAMKRDNIEKAKAHYMFQLKNNTFLHWMWYTEDMWIERNFKAENFYRKKLLKKGFEAFKMSHRSLVLRKQVADDYYDLYITQMAFKMFREGINVMKKESEMKWQKAILYYNSNLIFKVFTCWRTLPAINALQREQEARKARWREKVLQVVPDYTPPDD</sequence>
<dbReference type="Proteomes" id="UP000322000">
    <property type="component" value="Chromosome 9"/>
</dbReference>
<dbReference type="AlphaFoldDB" id="A0A7E5VW14"/>
<reference evidence="4" key="1">
    <citation type="submission" date="2025-08" db="UniProtKB">
        <authorList>
            <consortium name="RefSeq"/>
        </authorList>
    </citation>
    <scope>IDENTIFICATION</scope>
</reference>
<dbReference type="InterPro" id="IPR052270">
    <property type="entry name" value="CACF_protein"/>
</dbReference>
<dbReference type="GeneID" id="113497246"/>
<keyword evidence="1" id="KW-0175">Coiled coil</keyword>
<dbReference type="PANTHER" id="PTHR22028:SF5">
    <property type="entry name" value="COILED-COIL DOMAIN-CONTAINING PROTEIN 191"/>
    <property type="match status" value="1"/>
</dbReference>
<feature type="region of interest" description="Disordered" evidence="2">
    <location>
        <begin position="40"/>
        <end position="59"/>
    </location>
</feature>